<comment type="function">
    <text evidence="4">Converts 4-O-beta-D-mannopyranosyl-D-glucopyranose (Man-Glc) to mannose 1-phosphate (Man1P) and glucose.</text>
</comment>
<dbReference type="SUPFAM" id="SSF75005">
    <property type="entry name" value="Arabinanase/levansucrase/invertase"/>
    <property type="match status" value="1"/>
</dbReference>
<dbReference type="EMBL" id="JAVDQH010000003">
    <property type="protein sequence ID" value="MDR6242942.1"/>
    <property type="molecule type" value="Genomic_DNA"/>
</dbReference>
<keyword evidence="1 4" id="KW-0328">Glycosyltransferase</keyword>
<protein>
    <recommendedName>
        <fullName evidence="4">4-O-beta-D-mannosyl-D-glucose phosphorylase</fullName>
        <shortName evidence="4">MGP</shortName>
        <shortName evidence="4">Mannosylglucose phosphorylase</shortName>
        <ecNumber evidence="4">2.4.1.281</ecNumber>
    </recommendedName>
</protein>
<dbReference type="InterPro" id="IPR007184">
    <property type="entry name" value="Mannoside_phosphorylase"/>
</dbReference>
<keyword evidence="4" id="KW-0961">Cell wall biogenesis/degradation</keyword>
<dbReference type="PANTHER" id="PTHR34106:SF1">
    <property type="entry name" value="1,4-BETA-MANNOSYL-N-ACETYLGLUCOSAMINE PHOSPHORYLASE"/>
    <property type="match status" value="1"/>
</dbReference>
<evidence type="ECO:0000256" key="3">
    <source>
        <dbReference type="ARBA" id="ARBA00024356"/>
    </source>
</evidence>
<comment type="similarity">
    <text evidence="3 4">Belongs to the glycosyl hydrolase 130 family.</text>
</comment>
<dbReference type="HAMAP" id="MF_00928">
    <property type="entry name" value="Man_Glc_phosphorylase"/>
    <property type="match status" value="1"/>
</dbReference>
<evidence type="ECO:0000256" key="1">
    <source>
        <dbReference type="ARBA" id="ARBA00022676"/>
    </source>
</evidence>
<evidence type="ECO:0000313" key="5">
    <source>
        <dbReference type="EMBL" id="MDR6242942.1"/>
    </source>
</evidence>
<dbReference type="PANTHER" id="PTHR34106">
    <property type="entry name" value="GLYCOSIDASE"/>
    <property type="match status" value="1"/>
</dbReference>
<keyword evidence="2 4" id="KW-0808">Transferase</keyword>
<evidence type="ECO:0000313" key="6">
    <source>
        <dbReference type="Proteomes" id="UP001185028"/>
    </source>
</evidence>
<keyword evidence="4" id="KW-0119">Carbohydrate metabolism</keyword>
<name>A0ABU1IUJ7_9BACL</name>
<dbReference type="Gene3D" id="2.115.10.20">
    <property type="entry name" value="Glycosyl hydrolase domain, family 43"/>
    <property type="match status" value="1"/>
</dbReference>
<comment type="caution">
    <text evidence="5">The sequence shown here is derived from an EMBL/GenBank/DDBJ whole genome shotgun (WGS) entry which is preliminary data.</text>
</comment>
<accession>A0ABU1IUJ7</accession>
<dbReference type="InterPro" id="IPR023296">
    <property type="entry name" value="Glyco_hydro_beta-prop_sf"/>
</dbReference>
<dbReference type="PIRSF" id="PIRSF016202">
    <property type="entry name" value="PH1107"/>
    <property type="match status" value="1"/>
</dbReference>
<organism evidence="5 6">
    <name type="scientific">Paenibacillus hunanensis</name>
    <dbReference type="NCBI Taxonomy" id="539262"/>
    <lineage>
        <taxon>Bacteria</taxon>
        <taxon>Bacillati</taxon>
        <taxon>Bacillota</taxon>
        <taxon>Bacilli</taxon>
        <taxon>Bacillales</taxon>
        <taxon>Paenibacillaceae</taxon>
        <taxon>Paenibacillus</taxon>
    </lineage>
</organism>
<gene>
    <name evidence="5" type="ORF">JOC58_000827</name>
</gene>
<reference evidence="5 6" key="1">
    <citation type="submission" date="2023-07" db="EMBL/GenBank/DDBJ databases">
        <title>Genomic Encyclopedia of Type Strains, Phase IV (KMG-IV): sequencing the most valuable type-strain genomes for metagenomic binning, comparative biology and taxonomic classification.</title>
        <authorList>
            <person name="Goeker M."/>
        </authorList>
    </citation>
    <scope>NUCLEOTIDE SEQUENCE [LARGE SCALE GENOMIC DNA]</scope>
    <source>
        <strain evidence="5 6">DSM 22170</strain>
    </source>
</reference>
<dbReference type="Pfam" id="PF04041">
    <property type="entry name" value="Glyco_hydro_130"/>
    <property type="match status" value="1"/>
</dbReference>
<evidence type="ECO:0000256" key="2">
    <source>
        <dbReference type="ARBA" id="ARBA00022679"/>
    </source>
</evidence>
<dbReference type="RefSeq" id="WP_188775578.1">
    <property type="nucleotide sequence ID" value="NZ_BMMB01000004.1"/>
</dbReference>
<keyword evidence="6" id="KW-1185">Reference proteome</keyword>
<dbReference type="GO" id="GO:0016757">
    <property type="term" value="F:glycosyltransferase activity"/>
    <property type="evidence" value="ECO:0007669"/>
    <property type="project" value="UniProtKB-KW"/>
</dbReference>
<dbReference type="InterPro" id="IPR028583">
    <property type="entry name" value="Man_Glc_phosphorylase"/>
</dbReference>
<sequence length="397" mass="45267">MSNEYFEQRYEQVRARHQTIIERKNEPLFSEHGIYERYTHPILTNQHIPLSWRYDLNPDTNPYFMERLGVNCVFNPGALYLNGKFYLVARIEGNDRKSFFAIAESDNGVDGFTFWDYPIHLPETDEPDVNVYDMRLVQHEDGYIYGLFCTERKDLSAPPGDLSSAIAQCGIVRTLDLISWERLPDLQTRSAQQRNVVLHPKFIDGQYAFYTRPQDGFIDTGSGGGIGWGLSNSMQPAIIQEEQIIDERAYHTIKEVKNGQGPAPIATAEGWLHIAHGVRNTAAGLRYVLYAFLTELERPWIQTHCPGGHLLAPEGDERIGDVSNVVFSNGMVATEKGELFLYYASSDIRCHVATTTVDKLLDYVKHTPADAMRSYACVQQRADLIRGNMSYDEQRRK</sequence>
<proteinExistence type="inferred from homology"/>
<dbReference type="EC" id="2.4.1.281" evidence="4"/>
<comment type="catalytic activity">
    <reaction evidence="4">
        <text>beta-D-mannosyl-(1-&gt;4)-D-glucose + phosphate = alpha-D-mannose 1-phosphate + D-glucose</text>
        <dbReference type="Rhea" id="RHEA:32531"/>
        <dbReference type="ChEBI" id="CHEBI:4167"/>
        <dbReference type="ChEBI" id="CHEBI:43474"/>
        <dbReference type="ChEBI" id="CHEBI:58409"/>
        <dbReference type="ChEBI" id="CHEBI:64351"/>
        <dbReference type="EC" id="2.4.1.281"/>
    </reaction>
</comment>
<dbReference type="Proteomes" id="UP001185028">
    <property type="component" value="Unassembled WGS sequence"/>
</dbReference>
<evidence type="ECO:0000256" key="4">
    <source>
        <dbReference type="HAMAP-Rule" id="MF_00928"/>
    </source>
</evidence>